<dbReference type="RefSeq" id="WP_354199227.1">
    <property type="nucleotide sequence ID" value="NZ_JBEPLW010000035.1"/>
</dbReference>
<organism evidence="1 2">
    <name type="scientific">Bhargavaea ullalensis</name>
    <dbReference type="NCBI Taxonomy" id="1265685"/>
    <lineage>
        <taxon>Bacteria</taxon>
        <taxon>Bacillati</taxon>
        <taxon>Bacillota</taxon>
        <taxon>Bacilli</taxon>
        <taxon>Bacillales</taxon>
        <taxon>Caryophanaceae</taxon>
        <taxon>Bhargavaea</taxon>
    </lineage>
</organism>
<accession>A0ABV2GEX3</accession>
<dbReference type="EMBL" id="JBEPLW010000035">
    <property type="protein sequence ID" value="MET3576830.1"/>
    <property type="molecule type" value="Genomic_DNA"/>
</dbReference>
<keyword evidence="2" id="KW-1185">Reference proteome</keyword>
<protein>
    <submittedName>
        <fullName evidence="1">Uncharacterized protein</fullName>
    </submittedName>
</protein>
<dbReference type="Pfam" id="PF10704">
    <property type="entry name" value="DUF2508"/>
    <property type="match status" value="1"/>
</dbReference>
<name>A0ABV2GEX3_9BACL</name>
<dbReference type="InterPro" id="IPR019644">
    <property type="entry name" value="DUF2508"/>
</dbReference>
<dbReference type="Proteomes" id="UP001549099">
    <property type="component" value="Unassembled WGS sequence"/>
</dbReference>
<evidence type="ECO:0000313" key="1">
    <source>
        <dbReference type="EMBL" id="MET3576830.1"/>
    </source>
</evidence>
<evidence type="ECO:0000313" key="2">
    <source>
        <dbReference type="Proteomes" id="UP001549099"/>
    </source>
</evidence>
<reference evidence="1 2" key="1">
    <citation type="submission" date="2024-06" db="EMBL/GenBank/DDBJ databases">
        <title>Genomic Encyclopedia of Type Strains, Phase IV (KMG-IV): sequencing the most valuable type-strain genomes for metagenomic binning, comparative biology and taxonomic classification.</title>
        <authorList>
            <person name="Goeker M."/>
        </authorList>
    </citation>
    <scope>NUCLEOTIDE SEQUENCE [LARGE SCALE GENOMIC DNA]</scope>
    <source>
        <strain evidence="1 2">DSM 26128</strain>
    </source>
</reference>
<gene>
    <name evidence="1" type="ORF">ABID49_002760</name>
</gene>
<comment type="caution">
    <text evidence="1">The sequence shown here is derived from an EMBL/GenBank/DDBJ whole genome shotgun (WGS) entry which is preliminary data.</text>
</comment>
<proteinExistence type="predicted"/>
<sequence>MFRRKNRLKREYDERLVRLLAETREEWLQAREIERQAGRFDDEGVARVQRQIAESRHFYLFKEARERNVHMK</sequence>